<dbReference type="EMBL" id="BMAW01104111">
    <property type="protein sequence ID" value="GFT12430.1"/>
    <property type="molecule type" value="Genomic_DNA"/>
</dbReference>
<evidence type="ECO:0000313" key="3">
    <source>
        <dbReference type="Proteomes" id="UP000887013"/>
    </source>
</evidence>
<dbReference type="Proteomes" id="UP000887013">
    <property type="component" value="Unassembled WGS sequence"/>
</dbReference>
<proteinExistence type="predicted"/>
<comment type="caution">
    <text evidence="2">The sequence shown here is derived from an EMBL/GenBank/DDBJ whole genome shotgun (WGS) entry which is preliminary data.</text>
</comment>
<organism evidence="2 3">
    <name type="scientific">Nephila pilipes</name>
    <name type="common">Giant wood spider</name>
    <name type="synonym">Nephila maculata</name>
    <dbReference type="NCBI Taxonomy" id="299642"/>
    <lineage>
        <taxon>Eukaryota</taxon>
        <taxon>Metazoa</taxon>
        <taxon>Ecdysozoa</taxon>
        <taxon>Arthropoda</taxon>
        <taxon>Chelicerata</taxon>
        <taxon>Arachnida</taxon>
        <taxon>Araneae</taxon>
        <taxon>Araneomorphae</taxon>
        <taxon>Entelegynae</taxon>
        <taxon>Araneoidea</taxon>
        <taxon>Nephilidae</taxon>
        <taxon>Nephila</taxon>
    </lineage>
</organism>
<feature type="compositionally biased region" description="Polar residues" evidence="1">
    <location>
        <begin position="39"/>
        <end position="48"/>
    </location>
</feature>
<accession>A0A8X6TGI4</accession>
<protein>
    <submittedName>
        <fullName evidence="2">Uncharacterized protein</fullName>
    </submittedName>
</protein>
<evidence type="ECO:0000313" key="2">
    <source>
        <dbReference type="EMBL" id="GFT12430.1"/>
    </source>
</evidence>
<sequence>MFIWHVRIIHKTSSNDRQNLQNSFESPIVRGEQERRRNGTMSSFSDQIHPNGNFRFDFSLMGCVGFKEGQRHGTVPRSKANGKRTRITHITCGSSA</sequence>
<feature type="region of interest" description="Disordered" evidence="1">
    <location>
        <begin position="18"/>
        <end position="48"/>
    </location>
</feature>
<reference evidence="2" key="1">
    <citation type="submission" date="2020-08" db="EMBL/GenBank/DDBJ databases">
        <title>Multicomponent nature underlies the extraordinary mechanical properties of spider dragline silk.</title>
        <authorList>
            <person name="Kono N."/>
            <person name="Nakamura H."/>
            <person name="Mori M."/>
            <person name="Yoshida Y."/>
            <person name="Ohtoshi R."/>
            <person name="Malay A.D."/>
            <person name="Moran D.A.P."/>
            <person name="Tomita M."/>
            <person name="Numata K."/>
            <person name="Arakawa K."/>
        </authorList>
    </citation>
    <scope>NUCLEOTIDE SEQUENCE</scope>
</reference>
<evidence type="ECO:0000256" key="1">
    <source>
        <dbReference type="SAM" id="MobiDB-lite"/>
    </source>
</evidence>
<dbReference type="AlphaFoldDB" id="A0A8X6TGI4"/>
<gene>
    <name evidence="2" type="ORF">NPIL_469781</name>
</gene>
<keyword evidence="3" id="KW-1185">Reference proteome</keyword>
<name>A0A8X6TGI4_NEPPI</name>